<organism evidence="2 3">
    <name type="scientific">Kibdelosporangium banguiense</name>
    <dbReference type="NCBI Taxonomy" id="1365924"/>
    <lineage>
        <taxon>Bacteria</taxon>
        <taxon>Bacillati</taxon>
        <taxon>Actinomycetota</taxon>
        <taxon>Actinomycetes</taxon>
        <taxon>Pseudonocardiales</taxon>
        <taxon>Pseudonocardiaceae</taxon>
        <taxon>Kibdelosporangium</taxon>
    </lineage>
</organism>
<keyword evidence="2" id="KW-0413">Isomerase</keyword>
<protein>
    <submittedName>
        <fullName evidence="2">Alpha-methylacyl-CoA racemase</fullName>
        <ecNumber evidence="2">5.1.99.4</ecNumber>
    </submittedName>
</protein>
<dbReference type="GO" id="GO:0008111">
    <property type="term" value="F:alpha-methylacyl-CoA racemase activity"/>
    <property type="evidence" value="ECO:0007669"/>
    <property type="project" value="UniProtKB-EC"/>
</dbReference>
<dbReference type="Gene3D" id="3.40.50.10540">
    <property type="entry name" value="Crotonobetainyl-coa:carnitine coa-transferase, domain 1"/>
    <property type="match status" value="1"/>
</dbReference>
<evidence type="ECO:0000256" key="1">
    <source>
        <dbReference type="SAM" id="MobiDB-lite"/>
    </source>
</evidence>
<proteinExistence type="predicted"/>
<evidence type="ECO:0000313" key="2">
    <source>
        <dbReference type="EMBL" id="MBP2328055.1"/>
    </source>
</evidence>
<dbReference type="Pfam" id="PF02515">
    <property type="entry name" value="CoA_transf_3"/>
    <property type="match status" value="1"/>
</dbReference>
<dbReference type="InterPro" id="IPR023606">
    <property type="entry name" value="CoA-Trfase_III_dom_1_sf"/>
</dbReference>
<dbReference type="RefSeq" id="WP_245378595.1">
    <property type="nucleotide sequence ID" value="NZ_JAGINW010000001.1"/>
</dbReference>
<dbReference type="InterPro" id="IPR050509">
    <property type="entry name" value="CoA-transferase_III"/>
</dbReference>
<dbReference type="SUPFAM" id="SSF89796">
    <property type="entry name" value="CoA-transferase family III (CaiB/BaiF)"/>
    <property type="match status" value="1"/>
</dbReference>
<name>A0ABS4TVS1_9PSEU</name>
<dbReference type="EMBL" id="JAGINW010000001">
    <property type="protein sequence ID" value="MBP2328055.1"/>
    <property type="molecule type" value="Genomic_DNA"/>
</dbReference>
<gene>
    <name evidence="2" type="ORF">JOF56_008440</name>
</gene>
<sequence>MGPLEGVRVLEIAGVGPAPFGAMLLADMGAEVLRVERPADRATDTVPEDVLNRGKRSLATDLKKPEAAETVLRLATRADVLIEGFRPGVAERLGIGPEECLRRNPRLVYARMTGWGQDGPLAHLAGHDINYLALAGVLGHLGRKDTPPAPPLNLVGDFGGGGMLLAFGVVCALFERARSSRGQVIDAAMLDGTALLSTHLHGMRAAGMWHDERESNLIDGGAPFYDTYETADGKFISLGAVEPKFYSGLIASLGLTDLPGRDPRHWPVIRKRLADLIRSRTRDEWSAELSHRDICLTPVLDCAEAPTHPHNIARGTFTEHAGVVQPTPAPRFSRTPGSISGVPPAPGRDTDAALRDWGFEQSEVDSLRAVGAVAGPQRTGQHK</sequence>
<dbReference type="PANTHER" id="PTHR48228:SF5">
    <property type="entry name" value="ALPHA-METHYLACYL-COA RACEMASE"/>
    <property type="match status" value="1"/>
</dbReference>
<keyword evidence="3" id="KW-1185">Reference proteome</keyword>
<accession>A0ABS4TVS1</accession>
<dbReference type="InterPro" id="IPR003673">
    <property type="entry name" value="CoA-Trfase_fam_III"/>
</dbReference>
<dbReference type="Gene3D" id="3.30.1540.10">
    <property type="entry name" value="formyl-coa transferase, domain 3"/>
    <property type="match status" value="1"/>
</dbReference>
<dbReference type="InterPro" id="IPR044855">
    <property type="entry name" value="CoA-Trfase_III_dom3_sf"/>
</dbReference>
<dbReference type="EC" id="5.1.99.4" evidence="2"/>
<evidence type="ECO:0000313" key="3">
    <source>
        <dbReference type="Proteomes" id="UP001519332"/>
    </source>
</evidence>
<feature type="region of interest" description="Disordered" evidence="1">
    <location>
        <begin position="327"/>
        <end position="351"/>
    </location>
</feature>
<dbReference type="PANTHER" id="PTHR48228">
    <property type="entry name" value="SUCCINYL-COA--D-CITRAMALATE COA-TRANSFERASE"/>
    <property type="match status" value="1"/>
</dbReference>
<dbReference type="Proteomes" id="UP001519332">
    <property type="component" value="Unassembled WGS sequence"/>
</dbReference>
<comment type="caution">
    <text evidence="2">The sequence shown here is derived from an EMBL/GenBank/DDBJ whole genome shotgun (WGS) entry which is preliminary data.</text>
</comment>
<reference evidence="2 3" key="1">
    <citation type="submission" date="2021-03" db="EMBL/GenBank/DDBJ databases">
        <title>Sequencing the genomes of 1000 actinobacteria strains.</title>
        <authorList>
            <person name="Klenk H.-P."/>
        </authorList>
    </citation>
    <scope>NUCLEOTIDE SEQUENCE [LARGE SCALE GENOMIC DNA]</scope>
    <source>
        <strain evidence="2 3">DSM 46670</strain>
    </source>
</reference>